<dbReference type="Pfam" id="PF05698">
    <property type="entry name" value="Trigger_C"/>
    <property type="match status" value="1"/>
</dbReference>
<organism evidence="16 17">
    <name type="scientific">Corynebacterium choanae</name>
    <dbReference type="NCBI Taxonomy" id="1862358"/>
    <lineage>
        <taxon>Bacteria</taxon>
        <taxon>Bacillati</taxon>
        <taxon>Actinomycetota</taxon>
        <taxon>Actinomycetes</taxon>
        <taxon>Mycobacteriales</taxon>
        <taxon>Corynebacteriaceae</taxon>
        <taxon>Corynebacterium</taxon>
    </lineage>
</organism>
<dbReference type="NCBIfam" id="TIGR00115">
    <property type="entry name" value="tig"/>
    <property type="match status" value="1"/>
</dbReference>
<dbReference type="GO" id="GO:0005737">
    <property type="term" value="C:cytoplasm"/>
    <property type="evidence" value="ECO:0007669"/>
    <property type="project" value="UniProtKB-SubCell"/>
</dbReference>
<evidence type="ECO:0000256" key="9">
    <source>
        <dbReference type="ARBA" id="ARBA00023306"/>
    </source>
</evidence>
<evidence type="ECO:0000256" key="3">
    <source>
        <dbReference type="ARBA" id="ARBA00013194"/>
    </source>
</evidence>
<evidence type="ECO:0000259" key="15">
    <source>
        <dbReference type="PROSITE" id="PS50059"/>
    </source>
</evidence>
<keyword evidence="8 11" id="KW-0413">Isomerase</keyword>
<evidence type="ECO:0000256" key="12">
    <source>
        <dbReference type="PROSITE-ProRule" id="PRU00277"/>
    </source>
</evidence>
<comment type="catalytic activity">
    <reaction evidence="1 11 12">
        <text>[protein]-peptidylproline (omega=180) = [protein]-peptidylproline (omega=0)</text>
        <dbReference type="Rhea" id="RHEA:16237"/>
        <dbReference type="Rhea" id="RHEA-COMP:10747"/>
        <dbReference type="Rhea" id="RHEA-COMP:10748"/>
        <dbReference type="ChEBI" id="CHEBI:83833"/>
        <dbReference type="ChEBI" id="CHEBI:83834"/>
        <dbReference type="EC" id="5.2.1.8"/>
    </reaction>
</comment>
<feature type="compositionally biased region" description="Acidic residues" evidence="14">
    <location>
        <begin position="439"/>
        <end position="451"/>
    </location>
</feature>
<protein>
    <recommendedName>
        <fullName evidence="4 11">Trigger factor</fullName>
        <shortName evidence="11">TF</shortName>
        <ecNumber evidence="3 11">5.2.1.8</ecNumber>
    </recommendedName>
    <alternativeName>
        <fullName evidence="10 11">PPIase</fullName>
    </alternativeName>
</protein>
<dbReference type="InterPro" id="IPR027304">
    <property type="entry name" value="Trigger_fact/SurA_dom_sf"/>
</dbReference>
<evidence type="ECO:0000256" key="13">
    <source>
        <dbReference type="RuleBase" id="RU003914"/>
    </source>
</evidence>
<dbReference type="PANTHER" id="PTHR30560:SF3">
    <property type="entry name" value="TRIGGER FACTOR-LIKE PROTEIN TIG, CHLOROPLASTIC"/>
    <property type="match status" value="1"/>
</dbReference>
<dbReference type="SUPFAM" id="SSF54534">
    <property type="entry name" value="FKBP-like"/>
    <property type="match status" value="1"/>
</dbReference>
<dbReference type="InterPro" id="IPR036611">
    <property type="entry name" value="Trigger_fac_ribosome-bd_sf"/>
</dbReference>
<keyword evidence="17" id="KW-1185">Reference proteome</keyword>
<keyword evidence="11" id="KW-0963">Cytoplasm</keyword>
<dbReference type="InterPro" id="IPR037041">
    <property type="entry name" value="Trigger_fac_C_sf"/>
</dbReference>
<dbReference type="SUPFAM" id="SSF109998">
    <property type="entry name" value="Triger factor/SurA peptide-binding domain-like"/>
    <property type="match status" value="1"/>
</dbReference>
<dbReference type="InterPro" id="IPR046357">
    <property type="entry name" value="PPIase_dom_sf"/>
</dbReference>
<dbReference type="Proteomes" id="UP000269019">
    <property type="component" value="Chromosome"/>
</dbReference>
<sequence length="458" mass="50471">MKSSVEKLSDTRVKLTVEVPFDELGKEIDSAYKAIAEQVTIKGFRRGKAPRQLIEARYGRGPILEQVVNDVIPSRYSAAVDEQELAVIGQPDIEVTALEDNERIEFTAEVDVRPEITLPSFADYAVEVEPLADTEEKVGERLEMLQRRFATQTPVEREAAEGDVLAVKLESTIDGEAVADLSQDGMTITLGSEEVIPGLENAVTGKKAGETATFTTSELKHPEYEGKEVEVTVTVDAVKEVVLPELNDDFAEEASEYDTLDELKVSIRSEVEESVKADQAAEIRDKVLTKALEESEFALPESLVEQQVQGQLQQLLNQLGGDEKVMESLLKAQGMSREEYDKNSREQAEKAIRTQLLLDALADEVKPEVHPDELRDHVLFTAQAYGMDPNTFMMQLQQAGQLGNLYADVRRGKALADAICKVKVTDTAGNAIDPATYFGEEESDEAADNTSDEAKDAK</sequence>
<evidence type="ECO:0000256" key="8">
    <source>
        <dbReference type="ARBA" id="ARBA00023235"/>
    </source>
</evidence>
<dbReference type="Gene3D" id="3.30.70.1050">
    <property type="entry name" value="Trigger factor ribosome-binding domain"/>
    <property type="match status" value="1"/>
</dbReference>
<evidence type="ECO:0000256" key="6">
    <source>
        <dbReference type="ARBA" id="ARBA00023110"/>
    </source>
</evidence>
<comment type="subcellular location">
    <subcellularLocation>
        <location evidence="11">Cytoplasm</location>
    </subcellularLocation>
    <text evidence="11">About half TF is bound to the ribosome near the polypeptide exit tunnel while the other half is free in the cytoplasm.</text>
</comment>
<dbReference type="PROSITE" id="PS50059">
    <property type="entry name" value="FKBP_PPIASE"/>
    <property type="match status" value="1"/>
</dbReference>
<dbReference type="GO" id="GO:0043022">
    <property type="term" value="F:ribosome binding"/>
    <property type="evidence" value="ECO:0007669"/>
    <property type="project" value="TreeGrafter"/>
</dbReference>
<dbReference type="KEGG" id="ccho:CCHOA_08715"/>
<evidence type="ECO:0000256" key="4">
    <source>
        <dbReference type="ARBA" id="ARBA00016902"/>
    </source>
</evidence>
<evidence type="ECO:0000256" key="2">
    <source>
        <dbReference type="ARBA" id="ARBA00005464"/>
    </source>
</evidence>
<dbReference type="GO" id="GO:0044183">
    <property type="term" value="F:protein folding chaperone"/>
    <property type="evidence" value="ECO:0007669"/>
    <property type="project" value="TreeGrafter"/>
</dbReference>
<dbReference type="GO" id="GO:0015031">
    <property type="term" value="P:protein transport"/>
    <property type="evidence" value="ECO:0007669"/>
    <property type="project" value="UniProtKB-UniRule"/>
</dbReference>
<keyword evidence="9 11" id="KW-0131">Cell cycle</keyword>
<dbReference type="Pfam" id="PF00254">
    <property type="entry name" value="FKBP_C"/>
    <property type="match status" value="1"/>
</dbReference>
<accession>A0A3G6J8J7</accession>
<evidence type="ECO:0000256" key="1">
    <source>
        <dbReference type="ARBA" id="ARBA00000971"/>
    </source>
</evidence>
<dbReference type="PIRSF" id="PIRSF003095">
    <property type="entry name" value="Trigger_factor"/>
    <property type="match status" value="1"/>
</dbReference>
<dbReference type="InterPro" id="IPR008880">
    <property type="entry name" value="Trigger_fac_C"/>
</dbReference>
<dbReference type="GO" id="GO:0051083">
    <property type="term" value="P:'de novo' cotranslational protein folding"/>
    <property type="evidence" value="ECO:0007669"/>
    <property type="project" value="TreeGrafter"/>
</dbReference>
<evidence type="ECO:0000256" key="10">
    <source>
        <dbReference type="ARBA" id="ARBA00029986"/>
    </source>
</evidence>
<feature type="domain" description="PPIase FKBP-type" evidence="15">
    <location>
        <begin position="162"/>
        <end position="247"/>
    </location>
</feature>
<dbReference type="InterPro" id="IPR001179">
    <property type="entry name" value="PPIase_FKBP_dom"/>
</dbReference>
<keyword evidence="5 11" id="KW-0132">Cell division</keyword>
<dbReference type="AlphaFoldDB" id="A0A3G6J8J7"/>
<evidence type="ECO:0000256" key="14">
    <source>
        <dbReference type="SAM" id="MobiDB-lite"/>
    </source>
</evidence>
<dbReference type="InterPro" id="IPR005215">
    <property type="entry name" value="Trig_fac"/>
</dbReference>
<evidence type="ECO:0000313" key="17">
    <source>
        <dbReference type="Proteomes" id="UP000269019"/>
    </source>
</evidence>
<keyword evidence="6 11" id="KW-0697">Rotamase</keyword>
<dbReference type="GO" id="GO:0043335">
    <property type="term" value="P:protein unfolding"/>
    <property type="evidence" value="ECO:0007669"/>
    <property type="project" value="TreeGrafter"/>
</dbReference>
<dbReference type="EC" id="5.2.1.8" evidence="3 11"/>
<dbReference type="OrthoDB" id="9767721at2"/>
<dbReference type="Gene3D" id="1.10.3120.10">
    <property type="entry name" value="Trigger factor, C-terminal domain"/>
    <property type="match status" value="1"/>
</dbReference>
<feature type="region of interest" description="Disordered" evidence="14">
    <location>
        <begin position="435"/>
        <end position="458"/>
    </location>
</feature>
<evidence type="ECO:0000256" key="11">
    <source>
        <dbReference type="HAMAP-Rule" id="MF_00303"/>
    </source>
</evidence>
<proteinExistence type="inferred from homology"/>
<reference evidence="16 17" key="1">
    <citation type="submission" date="2018-11" db="EMBL/GenBank/DDBJ databases">
        <authorList>
            <person name="Kleinhagauer T."/>
            <person name="Glaeser S.P."/>
            <person name="Spergser J."/>
            <person name="Ruckert C."/>
            <person name="Kaempfer P."/>
            <person name="Busse H.-J."/>
        </authorList>
    </citation>
    <scope>NUCLEOTIDE SEQUENCE [LARGE SCALE GENOMIC DNA]</scope>
    <source>
        <strain evidence="16 17">200CH</strain>
    </source>
</reference>
<dbReference type="HAMAP" id="MF_00303">
    <property type="entry name" value="Trigger_factor_Tig"/>
    <property type="match status" value="1"/>
</dbReference>
<evidence type="ECO:0000256" key="5">
    <source>
        <dbReference type="ARBA" id="ARBA00022618"/>
    </source>
</evidence>
<dbReference type="Pfam" id="PF05697">
    <property type="entry name" value="Trigger_N"/>
    <property type="match status" value="1"/>
</dbReference>
<dbReference type="InterPro" id="IPR008881">
    <property type="entry name" value="Trigger_fac_ribosome-bd_bac"/>
</dbReference>
<dbReference type="SUPFAM" id="SSF102735">
    <property type="entry name" value="Trigger factor ribosome-binding domain"/>
    <property type="match status" value="1"/>
</dbReference>
<dbReference type="GO" id="GO:0003755">
    <property type="term" value="F:peptidyl-prolyl cis-trans isomerase activity"/>
    <property type="evidence" value="ECO:0007669"/>
    <property type="project" value="UniProtKB-UniRule"/>
</dbReference>
<comment type="similarity">
    <text evidence="2 11 13">Belongs to the FKBP-type PPIase family. Tig subfamily.</text>
</comment>
<evidence type="ECO:0000256" key="7">
    <source>
        <dbReference type="ARBA" id="ARBA00023186"/>
    </source>
</evidence>
<gene>
    <name evidence="11 16" type="primary">tig</name>
    <name evidence="16" type="ORF">CCHOA_08715</name>
</gene>
<name>A0A3G6J8J7_9CORY</name>
<dbReference type="PANTHER" id="PTHR30560">
    <property type="entry name" value="TRIGGER FACTOR CHAPERONE AND PEPTIDYL-PROLYL CIS/TRANS ISOMERASE"/>
    <property type="match status" value="1"/>
</dbReference>
<dbReference type="GO" id="GO:0051301">
    <property type="term" value="P:cell division"/>
    <property type="evidence" value="ECO:0007669"/>
    <property type="project" value="UniProtKB-KW"/>
</dbReference>
<dbReference type="Gene3D" id="3.10.50.40">
    <property type="match status" value="1"/>
</dbReference>
<dbReference type="RefSeq" id="WP_123929104.1">
    <property type="nucleotide sequence ID" value="NZ_CP033896.1"/>
</dbReference>
<comment type="domain">
    <text evidence="11">Consists of 3 domains; the N-terminus binds the ribosome, the middle domain has PPIase activity, while the C-terminus has intrinsic chaperone activity on its own.</text>
</comment>
<comment type="function">
    <text evidence="11">Involved in protein export. Acts as a chaperone by maintaining the newly synthesized protein in an open conformation. Functions as a peptidyl-prolyl cis-trans isomerase.</text>
</comment>
<keyword evidence="7 11" id="KW-0143">Chaperone</keyword>
<dbReference type="EMBL" id="CP033896">
    <property type="protein sequence ID" value="AZA14132.1"/>
    <property type="molecule type" value="Genomic_DNA"/>
</dbReference>
<evidence type="ECO:0000313" key="16">
    <source>
        <dbReference type="EMBL" id="AZA14132.1"/>
    </source>
</evidence>